<proteinExistence type="predicted"/>
<dbReference type="PIRSF" id="PIRSF015034">
    <property type="entry name" value="YacH"/>
    <property type="match status" value="1"/>
</dbReference>
<dbReference type="PANTHER" id="PTHR38430">
    <property type="entry name" value="PROTEIN-ARGININE KINASE ACTIVATOR PROTEIN"/>
    <property type="match status" value="1"/>
</dbReference>
<sequence length="184" mass="21241">MLCENCKERPASVILMQDTPNGPIERNLCEKCAFNLQTFSISPNQEPMSIQQFLSQWLSGSETFQQQTREVQTMPECPECGLTFHRFLEIGKFGCPTCYETFRERLPKVFGKLHNGNTSHKGKVPASFNEKMSIKKKIEELRARMQEAIQEEQFEQAAVLRDEIKDWKQKLAAETEEGRSHHGE</sequence>
<evidence type="ECO:0000313" key="4">
    <source>
        <dbReference type="Proteomes" id="UP000659496"/>
    </source>
</evidence>
<dbReference type="Pfam" id="PF02151">
    <property type="entry name" value="UVR"/>
    <property type="match status" value="1"/>
</dbReference>
<keyword evidence="1" id="KW-0175">Coiled coil</keyword>
<organism evidence="3 4">
    <name type="scientific">Sporosarcina gallistercoris</name>
    <dbReference type="NCBI Taxonomy" id="2762245"/>
    <lineage>
        <taxon>Bacteria</taxon>
        <taxon>Bacillati</taxon>
        <taxon>Bacillota</taxon>
        <taxon>Bacilli</taxon>
        <taxon>Bacillales</taxon>
        <taxon>Caryophanaceae</taxon>
        <taxon>Sporosarcina</taxon>
    </lineage>
</organism>
<accession>A0ABR8PHB2</accession>
<protein>
    <submittedName>
        <fullName evidence="3">UvrB/UvrC motif-containing protein</fullName>
    </submittedName>
</protein>
<dbReference type="EMBL" id="JACSQY010000002">
    <property type="protein sequence ID" value="MBD7907559.1"/>
    <property type="molecule type" value="Genomic_DNA"/>
</dbReference>
<evidence type="ECO:0000313" key="3">
    <source>
        <dbReference type="EMBL" id="MBD7907559.1"/>
    </source>
</evidence>
<comment type="caution">
    <text evidence="3">The sequence shown here is derived from an EMBL/GenBank/DDBJ whole genome shotgun (WGS) entry which is preliminary data.</text>
</comment>
<dbReference type="PROSITE" id="PS50151">
    <property type="entry name" value="UVR"/>
    <property type="match status" value="1"/>
</dbReference>
<dbReference type="RefSeq" id="WP_191688700.1">
    <property type="nucleotide sequence ID" value="NZ_JACSQY010000002.1"/>
</dbReference>
<name>A0ABR8PHB2_9BACL</name>
<feature type="domain" description="UVR" evidence="2">
    <location>
        <begin position="135"/>
        <end position="170"/>
    </location>
</feature>
<dbReference type="InterPro" id="IPR025542">
    <property type="entry name" value="YacH"/>
</dbReference>
<dbReference type="SUPFAM" id="SSF46600">
    <property type="entry name" value="C-terminal UvrC-binding domain of UvrB"/>
    <property type="match status" value="1"/>
</dbReference>
<keyword evidence="4" id="KW-1185">Reference proteome</keyword>
<dbReference type="Proteomes" id="UP000659496">
    <property type="component" value="Unassembled WGS sequence"/>
</dbReference>
<feature type="coiled-coil region" evidence="1">
    <location>
        <begin position="131"/>
        <end position="177"/>
    </location>
</feature>
<gene>
    <name evidence="3" type="ORF">H9659_04330</name>
</gene>
<dbReference type="InterPro" id="IPR001943">
    <property type="entry name" value="UVR_dom"/>
</dbReference>
<dbReference type="Gene3D" id="4.10.860.10">
    <property type="entry name" value="UVR domain"/>
    <property type="match status" value="1"/>
</dbReference>
<evidence type="ECO:0000256" key="1">
    <source>
        <dbReference type="SAM" id="Coils"/>
    </source>
</evidence>
<reference evidence="3 4" key="1">
    <citation type="submission" date="2020-08" db="EMBL/GenBank/DDBJ databases">
        <title>A Genomic Blueprint of the Chicken Gut Microbiome.</title>
        <authorList>
            <person name="Gilroy R."/>
            <person name="Ravi A."/>
            <person name="Getino M."/>
            <person name="Pursley I."/>
            <person name="Horton D.L."/>
            <person name="Alikhan N.-F."/>
            <person name="Baker D."/>
            <person name="Gharbi K."/>
            <person name="Hall N."/>
            <person name="Watson M."/>
            <person name="Adriaenssens E.M."/>
            <person name="Foster-Nyarko E."/>
            <person name="Jarju S."/>
            <person name="Secka A."/>
            <person name="Antonio M."/>
            <person name="Oren A."/>
            <person name="Chaudhuri R."/>
            <person name="La Ragione R.M."/>
            <person name="Hildebrand F."/>
            <person name="Pallen M.J."/>
        </authorList>
    </citation>
    <scope>NUCLEOTIDE SEQUENCE [LARGE SCALE GENOMIC DNA]</scope>
    <source>
        <strain evidence="3 4">Sa3CUA8</strain>
    </source>
</reference>
<dbReference type="InterPro" id="IPR036876">
    <property type="entry name" value="UVR_dom_sf"/>
</dbReference>
<dbReference type="PANTHER" id="PTHR38430:SF1">
    <property type="entry name" value="PROTEIN-ARGININE KINASE ACTIVATOR PROTEIN"/>
    <property type="match status" value="1"/>
</dbReference>
<evidence type="ECO:0000259" key="2">
    <source>
        <dbReference type="PROSITE" id="PS50151"/>
    </source>
</evidence>